<reference evidence="3 4" key="1">
    <citation type="submission" date="2020-08" db="EMBL/GenBank/DDBJ databases">
        <title>Genomic Encyclopedia of Type Strains, Phase III (KMG-III): the genomes of soil and plant-associated and newly described type strains.</title>
        <authorList>
            <person name="Whitman W."/>
        </authorList>
    </citation>
    <scope>NUCLEOTIDE SEQUENCE [LARGE SCALE GENOMIC DNA]</scope>
    <source>
        <strain evidence="3 4">CECT 7753</strain>
    </source>
</reference>
<proteinExistence type="predicted"/>
<evidence type="ECO:0000256" key="1">
    <source>
        <dbReference type="SAM" id="SignalP"/>
    </source>
</evidence>
<accession>A0A7W5HEU1</accession>
<dbReference type="AlphaFoldDB" id="A0A7W5HEU1"/>
<dbReference type="PANTHER" id="PTHR10587">
    <property type="entry name" value="GLYCOSYL TRANSFERASE-RELATED"/>
    <property type="match status" value="1"/>
</dbReference>
<name>A0A7W5HEU1_9BURK</name>
<sequence>MPTRPLLCFILAAVAHFAHFAHFAHAAQDESPTAPPPLCPAPLVPAATPLETAAPAPIRFLLSFDDGPSGSNGDNPTVRVLDTLAHNAVQPGIKAVFFTQTRHWHGGGTDTGRALIRREHEAGHVVALHSATATHANHRFMDTAERDASLRRGVDDLRTLTGSTPLLVRPPFWAYDAATLDSYHRHGLHMLLTDLNANDGKIWGVNFSWHKRSNMLAMLAETRKRWAAGTMHTVDGHTPVVVTFHDVNGYTARNLEVYLRILVDVARELDIPVAGKPFYDERDALERAALASTVKSADEHPRLPGFWNWLWQ</sequence>
<evidence type="ECO:0000259" key="2">
    <source>
        <dbReference type="PROSITE" id="PS51677"/>
    </source>
</evidence>
<keyword evidence="1" id="KW-0732">Signal</keyword>
<gene>
    <name evidence="3" type="ORF">FHS02_005276</name>
</gene>
<dbReference type="InterPro" id="IPR050248">
    <property type="entry name" value="Polysacc_deacetylase_ArnD"/>
</dbReference>
<dbReference type="RefSeq" id="WP_229422665.1">
    <property type="nucleotide sequence ID" value="NZ_CP040017.1"/>
</dbReference>
<comment type="caution">
    <text evidence="3">The sequence shown here is derived from an EMBL/GenBank/DDBJ whole genome shotgun (WGS) entry which is preliminary data.</text>
</comment>
<dbReference type="EMBL" id="JACHXS010000012">
    <property type="protein sequence ID" value="MBB3224412.1"/>
    <property type="molecule type" value="Genomic_DNA"/>
</dbReference>
<evidence type="ECO:0000313" key="3">
    <source>
        <dbReference type="EMBL" id="MBB3224412.1"/>
    </source>
</evidence>
<dbReference type="PROSITE" id="PS51677">
    <property type="entry name" value="NODB"/>
    <property type="match status" value="1"/>
</dbReference>
<dbReference type="Gene3D" id="3.20.20.370">
    <property type="entry name" value="Glycoside hydrolase/deacetylase"/>
    <property type="match status" value="1"/>
</dbReference>
<dbReference type="CDD" id="cd10917">
    <property type="entry name" value="CE4_NodB_like_6s_7s"/>
    <property type="match status" value="1"/>
</dbReference>
<evidence type="ECO:0000313" key="4">
    <source>
        <dbReference type="Proteomes" id="UP000584325"/>
    </source>
</evidence>
<protein>
    <submittedName>
        <fullName evidence="3">Peptidoglycan/xylan/chitin deacetylase (PgdA/CDA1 family)</fullName>
    </submittedName>
</protein>
<dbReference type="Proteomes" id="UP000584325">
    <property type="component" value="Unassembled WGS sequence"/>
</dbReference>
<dbReference type="InterPro" id="IPR011330">
    <property type="entry name" value="Glyco_hydro/deAcase_b/a-brl"/>
</dbReference>
<dbReference type="SUPFAM" id="SSF88713">
    <property type="entry name" value="Glycoside hydrolase/deacetylase"/>
    <property type="match status" value="1"/>
</dbReference>
<dbReference type="Pfam" id="PF01522">
    <property type="entry name" value="Polysacc_deac_1"/>
    <property type="match status" value="1"/>
</dbReference>
<feature type="signal peptide" evidence="1">
    <location>
        <begin position="1"/>
        <end position="26"/>
    </location>
</feature>
<dbReference type="GO" id="GO:0016810">
    <property type="term" value="F:hydrolase activity, acting on carbon-nitrogen (but not peptide) bonds"/>
    <property type="evidence" value="ECO:0007669"/>
    <property type="project" value="InterPro"/>
</dbReference>
<feature type="chain" id="PRO_5030776719" evidence="1">
    <location>
        <begin position="27"/>
        <end position="312"/>
    </location>
</feature>
<feature type="domain" description="NodB homology" evidence="2">
    <location>
        <begin position="58"/>
        <end position="274"/>
    </location>
</feature>
<organism evidence="3 4">
    <name type="scientific">Pseudoduganella umbonata</name>
    <dbReference type="NCBI Taxonomy" id="864828"/>
    <lineage>
        <taxon>Bacteria</taxon>
        <taxon>Pseudomonadati</taxon>
        <taxon>Pseudomonadota</taxon>
        <taxon>Betaproteobacteria</taxon>
        <taxon>Burkholderiales</taxon>
        <taxon>Oxalobacteraceae</taxon>
        <taxon>Telluria group</taxon>
        <taxon>Pseudoduganella</taxon>
    </lineage>
</organism>
<dbReference type="InterPro" id="IPR002509">
    <property type="entry name" value="NODB_dom"/>
</dbReference>
<dbReference type="GO" id="GO:0005975">
    <property type="term" value="P:carbohydrate metabolic process"/>
    <property type="evidence" value="ECO:0007669"/>
    <property type="project" value="InterPro"/>
</dbReference>